<reference evidence="2 3" key="1">
    <citation type="submission" date="2019-11" db="EMBL/GenBank/DDBJ databases">
        <title>Escherichia alba sp. nov. isolated from the gut of plastic-eating superworms Zophobas atratus.</title>
        <authorList>
            <person name="Yang Y."/>
        </authorList>
    </citation>
    <scope>NUCLEOTIDE SEQUENCE [LARGE SCALE GENOMIC DNA]</scope>
    <source>
        <strain evidence="3">BIT-B35</strain>
    </source>
</reference>
<organism evidence="2 3">
    <name type="scientific">Intestinirhabdus alba</name>
    <dbReference type="NCBI Taxonomy" id="2899544"/>
    <lineage>
        <taxon>Bacteria</taxon>
        <taxon>Pseudomonadati</taxon>
        <taxon>Pseudomonadota</taxon>
        <taxon>Gammaproteobacteria</taxon>
        <taxon>Enterobacterales</taxon>
        <taxon>Enterobacteriaceae</taxon>
        <taxon>Intestinirhabdus</taxon>
    </lineage>
</organism>
<dbReference type="RefSeq" id="WP_155108927.1">
    <property type="nucleotide sequence ID" value="NZ_WMJZ01000018.1"/>
</dbReference>
<proteinExistence type="predicted"/>
<name>A0A6L6IQQ0_9ENTR</name>
<dbReference type="Proteomes" id="UP000477739">
    <property type="component" value="Unassembled WGS sequence"/>
</dbReference>
<feature type="domain" description="YagK/YfjJ C-terminal" evidence="1">
    <location>
        <begin position="40"/>
        <end position="221"/>
    </location>
</feature>
<gene>
    <name evidence="2" type="ORF">GJV78_13915</name>
</gene>
<accession>A0A6L6IQQ0</accession>
<comment type="caution">
    <text evidence="2">The sequence shown here is derived from an EMBL/GenBank/DDBJ whole genome shotgun (WGS) entry which is preliminary data.</text>
</comment>
<dbReference type="InterPro" id="IPR057271">
    <property type="entry name" value="YagK_YfjJ_C"/>
</dbReference>
<evidence type="ECO:0000313" key="3">
    <source>
        <dbReference type="Proteomes" id="UP000477739"/>
    </source>
</evidence>
<sequence>MYCNITDLVQETIQYKYIKSHGPLNKYQLKRIEQTIDKALDEYPRVMAIRVELHMPVRRPLCDMLLADDYARTDASAISRFNASLNAKIKHYELKQKKAGKRVRETSSRIVWAREFCPTNNKKHYHVLLLLNRDAFNSLGSFEGNKGTLLRIIREAWMSAIGLIYPKDKELVKIPENPCYYVNVKDGKLSEAYRKLIFRSSYLAKEKSKCFTDGERNFGCSIK</sequence>
<evidence type="ECO:0000259" key="1">
    <source>
        <dbReference type="Pfam" id="PF11726"/>
    </source>
</evidence>
<dbReference type="EMBL" id="WMJZ01000018">
    <property type="protein sequence ID" value="MTH47330.1"/>
    <property type="molecule type" value="Genomic_DNA"/>
</dbReference>
<evidence type="ECO:0000313" key="2">
    <source>
        <dbReference type="EMBL" id="MTH47330.1"/>
    </source>
</evidence>
<dbReference type="OrthoDB" id="5701642at2"/>
<protein>
    <submittedName>
        <fullName evidence="2">Inovirus Gp2 family protein</fullName>
    </submittedName>
</protein>
<dbReference type="Pfam" id="PF11726">
    <property type="entry name" value="YagK_YfjJ_C"/>
    <property type="match status" value="1"/>
</dbReference>
<keyword evidence="3" id="KW-1185">Reference proteome</keyword>
<dbReference type="AlphaFoldDB" id="A0A6L6IQQ0"/>